<comment type="caution">
    <text evidence="2">The sequence shown here is derived from an EMBL/GenBank/DDBJ whole genome shotgun (WGS) entry which is preliminary data.</text>
</comment>
<dbReference type="RefSeq" id="WP_344940620.1">
    <property type="nucleotide sequence ID" value="NZ_BAAAZG010000001.1"/>
</dbReference>
<gene>
    <name evidence="2" type="ORF">GCM10022214_07720</name>
</gene>
<evidence type="ECO:0000256" key="1">
    <source>
        <dbReference type="SAM" id="SignalP"/>
    </source>
</evidence>
<accession>A0ABP7V2E2</accession>
<evidence type="ECO:0008006" key="4">
    <source>
        <dbReference type="Google" id="ProtNLM"/>
    </source>
</evidence>
<reference evidence="3" key="1">
    <citation type="journal article" date="2019" name="Int. J. Syst. Evol. Microbiol.">
        <title>The Global Catalogue of Microorganisms (GCM) 10K type strain sequencing project: providing services to taxonomists for standard genome sequencing and annotation.</title>
        <authorList>
            <consortium name="The Broad Institute Genomics Platform"/>
            <consortium name="The Broad Institute Genome Sequencing Center for Infectious Disease"/>
            <person name="Wu L."/>
            <person name="Ma J."/>
        </authorList>
    </citation>
    <scope>NUCLEOTIDE SEQUENCE [LARGE SCALE GENOMIC DNA]</scope>
    <source>
        <strain evidence="3">JCM 16702</strain>
    </source>
</reference>
<sequence length="392" mass="41333">MLPLIRKGTVALGVVASLVALPATAEADTAWTPDLSVIDSDDVNVRHDGHALRLRDNRTGPAALDGAVASGQLLLAPKDLPEPVNRVSAQVSGAGTVEVRAHLGGTAWTEWHPAGQVLPASSKRIQVRVVLSTAPGGASPAVSSVRLTGEQVAQRRVAAAAAQTYRIYATREGLVGGTTANGHVITTRDHFVALPSRRGLSANNAGEYSVRVCTTSGSRCEYAPVWDVGPWNTRDDYWNPSSVRQMWTNLPQGKPEAQAAYQDGYNGGKDEFGRTVANPAGIDLADGTFWDGLRLTDNSWVNVTYLWTGSGPKGVVRTNGTPLNVRSSASTSAGIVGLAANYANVVVECHVRGQTVTGTYGTSDLWNRIGPGHFVPDVYLYTGSDNPVAPAC</sequence>
<name>A0ABP7V2E2_9ACTN</name>
<evidence type="ECO:0000313" key="2">
    <source>
        <dbReference type="EMBL" id="GAA4058044.1"/>
    </source>
</evidence>
<organism evidence="2 3">
    <name type="scientific">Actinomadura miaoliensis</name>
    <dbReference type="NCBI Taxonomy" id="430685"/>
    <lineage>
        <taxon>Bacteria</taxon>
        <taxon>Bacillati</taxon>
        <taxon>Actinomycetota</taxon>
        <taxon>Actinomycetes</taxon>
        <taxon>Streptosporangiales</taxon>
        <taxon>Thermomonosporaceae</taxon>
        <taxon>Actinomadura</taxon>
    </lineage>
</organism>
<dbReference type="EMBL" id="BAAAZG010000001">
    <property type="protein sequence ID" value="GAA4058044.1"/>
    <property type="molecule type" value="Genomic_DNA"/>
</dbReference>
<keyword evidence="1" id="KW-0732">Signal</keyword>
<feature type="signal peptide" evidence="1">
    <location>
        <begin position="1"/>
        <end position="27"/>
    </location>
</feature>
<proteinExistence type="predicted"/>
<protein>
    <recommendedName>
        <fullName evidence="4">Secreted protein</fullName>
    </recommendedName>
</protein>
<feature type="chain" id="PRO_5045160723" description="Secreted protein" evidence="1">
    <location>
        <begin position="28"/>
        <end position="392"/>
    </location>
</feature>
<keyword evidence="3" id="KW-1185">Reference proteome</keyword>
<evidence type="ECO:0000313" key="3">
    <source>
        <dbReference type="Proteomes" id="UP001500683"/>
    </source>
</evidence>
<dbReference type="Proteomes" id="UP001500683">
    <property type="component" value="Unassembled WGS sequence"/>
</dbReference>